<evidence type="ECO:0000313" key="1">
    <source>
        <dbReference type="EMBL" id="WPU94660.1"/>
    </source>
</evidence>
<evidence type="ECO:0008006" key="3">
    <source>
        <dbReference type="Google" id="ProtNLM"/>
    </source>
</evidence>
<gene>
    <name evidence="1" type="ORF">SNE25_03885</name>
</gene>
<protein>
    <recommendedName>
        <fullName evidence="3">Lipoprotein</fullName>
    </recommendedName>
</protein>
<sequence>MMKKMIWLCLLLCFGCNTNKEEVNVQITQSADKRSIQISGLDNAVLQDIARDSSGSAWQALVPVYKMPADTDLKNYQPVQPGTYHVKDNSVIFTPDTPFAAHQTYFVRYYKYDTANKASDFIMGRNRPGGLHYSDLVFK</sequence>
<dbReference type="RefSeq" id="WP_321563776.1">
    <property type="nucleotide sequence ID" value="NZ_CP139558.1"/>
</dbReference>
<accession>A0ABZ0TU14</accession>
<name>A0ABZ0TU14_9SPHI</name>
<dbReference type="EMBL" id="CP139558">
    <property type="protein sequence ID" value="WPU94660.1"/>
    <property type="molecule type" value="Genomic_DNA"/>
</dbReference>
<reference evidence="1 2" key="1">
    <citation type="submission" date="2023-11" db="EMBL/GenBank/DDBJ databases">
        <title>Analysis of the Genomes of Mucilaginibacter gossypii cycad 4 and M. sabulilitoris SNA2: microbes with the potential for plant growth promotion.</title>
        <authorList>
            <person name="Hirsch A.M."/>
            <person name="Humm E."/>
            <person name="Rubbi M."/>
            <person name="Del Vecchio G."/>
            <person name="Ha S.M."/>
            <person name="Pellegrini M."/>
            <person name="Gunsalus R.P."/>
        </authorList>
    </citation>
    <scope>NUCLEOTIDE SEQUENCE [LARGE SCALE GENOMIC DNA]</scope>
    <source>
        <strain evidence="1 2">SNA2</strain>
    </source>
</reference>
<proteinExistence type="predicted"/>
<dbReference type="Proteomes" id="UP001324380">
    <property type="component" value="Chromosome"/>
</dbReference>
<organism evidence="1 2">
    <name type="scientific">Mucilaginibacter sabulilitoris</name>
    <dbReference type="NCBI Taxonomy" id="1173583"/>
    <lineage>
        <taxon>Bacteria</taxon>
        <taxon>Pseudomonadati</taxon>
        <taxon>Bacteroidota</taxon>
        <taxon>Sphingobacteriia</taxon>
        <taxon>Sphingobacteriales</taxon>
        <taxon>Sphingobacteriaceae</taxon>
        <taxon>Mucilaginibacter</taxon>
    </lineage>
</organism>
<keyword evidence="2" id="KW-1185">Reference proteome</keyword>
<evidence type="ECO:0000313" key="2">
    <source>
        <dbReference type="Proteomes" id="UP001324380"/>
    </source>
</evidence>